<evidence type="ECO:0000313" key="1">
    <source>
        <dbReference type="EMBL" id="PVY88588.1"/>
    </source>
</evidence>
<reference evidence="1 2" key="1">
    <citation type="submission" date="2018-04" db="EMBL/GenBank/DDBJ databases">
        <title>Genomic Encyclopedia of Type Strains, Phase IV (KMG-IV): sequencing the most valuable type-strain genomes for metagenomic binning, comparative biology and taxonomic classification.</title>
        <authorList>
            <person name="Goeker M."/>
        </authorList>
    </citation>
    <scope>NUCLEOTIDE SEQUENCE [LARGE SCALE GENOMIC DNA]</scope>
    <source>
        <strain evidence="1 2">DSM 20705</strain>
    </source>
</reference>
<gene>
    <name evidence="1" type="ORF">C7381_1195</name>
</gene>
<evidence type="ECO:0000313" key="2">
    <source>
        <dbReference type="Proteomes" id="UP000245793"/>
    </source>
</evidence>
<sequence length="35" mass="4147">KVDKNLTTKLIQKWKQKPLKKANNKELGSNFHLRV</sequence>
<dbReference type="EMBL" id="QEKV01000019">
    <property type="protein sequence ID" value="PVY88588.1"/>
    <property type="molecule type" value="Genomic_DNA"/>
</dbReference>
<feature type="non-terminal residue" evidence="1">
    <location>
        <position position="1"/>
    </location>
</feature>
<protein>
    <submittedName>
        <fullName evidence="1">Uncharacterized protein</fullName>
    </submittedName>
</protein>
<name>A0A2U1DLQ6_9FIRM</name>
<comment type="caution">
    <text evidence="1">The sequence shown here is derived from an EMBL/GenBank/DDBJ whole genome shotgun (WGS) entry which is preliminary data.</text>
</comment>
<proteinExistence type="predicted"/>
<dbReference type="AlphaFoldDB" id="A0A2U1DLQ6"/>
<keyword evidence="2" id="KW-1185">Reference proteome</keyword>
<dbReference type="Proteomes" id="UP000245793">
    <property type="component" value="Unassembled WGS sequence"/>
</dbReference>
<accession>A0A2U1DLQ6</accession>
<organism evidence="1 2">
    <name type="scientific">Ezakiella coagulans</name>
    <dbReference type="NCBI Taxonomy" id="46507"/>
    <lineage>
        <taxon>Bacteria</taxon>
        <taxon>Bacillati</taxon>
        <taxon>Bacillota</taxon>
        <taxon>Tissierellia</taxon>
        <taxon>Ezakiella</taxon>
    </lineage>
</organism>